<protein>
    <submittedName>
        <fullName evidence="1">Uncharacterized protein</fullName>
    </submittedName>
</protein>
<evidence type="ECO:0000313" key="1">
    <source>
        <dbReference type="EMBL" id="CAJ0591833.1"/>
    </source>
</evidence>
<comment type="caution">
    <text evidence="1">The sequence shown here is derived from an EMBL/GenBank/DDBJ whole genome shotgun (WGS) entry which is preliminary data.</text>
</comment>
<accession>A0AA36GHP5</accession>
<dbReference type="Proteomes" id="UP001176961">
    <property type="component" value="Unassembled WGS sequence"/>
</dbReference>
<dbReference type="EMBL" id="CATQJL010000001">
    <property type="protein sequence ID" value="CAJ0591833.1"/>
    <property type="molecule type" value="Genomic_DNA"/>
</dbReference>
<dbReference type="InterPro" id="IPR035109">
    <property type="entry name" value="ASPR"/>
</dbReference>
<sequence length="143" mass="16109">MATLISLSVAFLIVSVANGYYDDTCANIEKGHREAFEKQIKAQYPSLYYQCELEGAALDFIQHNDFHLVKKVHPLVPIDAHTSIVRIKSDDEFENLVLYAFDLLDKDFTEHSKTKSAVGCNYQYNLKTGNEIACVFANPNATL</sequence>
<dbReference type="AlphaFoldDB" id="A0AA36GHP5"/>
<keyword evidence="2" id="KW-1185">Reference proteome</keyword>
<name>A0AA36GHP5_CYLNA</name>
<organism evidence="1 2">
    <name type="scientific">Cylicocyclus nassatus</name>
    <name type="common">Nematode worm</name>
    <dbReference type="NCBI Taxonomy" id="53992"/>
    <lineage>
        <taxon>Eukaryota</taxon>
        <taxon>Metazoa</taxon>
        <taxon>Ecdysozoa</taxon>
        <taxon>Nematoda</taxon>
        <taxon>Chromadorea</taxon>
        <taxon>Rhabditida</taxon>
        <taxon>Rhabditina</taxon>
        <taxon>Rhabditomorpha</taxon>
        <taxon>Strongyloidea</taxon>
        <taxon>Strongylidae</taxon>
        <taxon>Cylicocyclus</taxon>
    </lineage>
</organism>
<evidence type="ECO:0000313" key="2">
    <source>
        <dbReference type="Proteomes" id="UP001176961"/>
    </source>
</evidence>
<dbReference type="Pfam" id="PF17641">
    <property type="entry name" value="ASPRs"/>
    <property type="match status" value="1"/>
</dbReference>
<reference evidence="1" key="1">
    <citation type="submission" date="2023-07" db="EMBL/GenBank/DDBJ databases">
        <authorList>
            <consortium name="CYATHOMIX"/>
        </authorList>
    </citation>
    <scope>NUCLEOTIDE SEQUENCE</scope>
    <source>
        <strain evidence="1">N/A</strain>
    </source>
</reference>
<gene>
    <name evidence="1" type="ORF">CYNAS_LOCUS3816</name>
</gene>
<proteinExistence type="predicted"/>